<keyword evidence="3" id="KW-0862">Zinc</keyword>
<dbReference type="SUPFAM" id="SSF50129">
    <property type="entry name" value="GroES-like"/>
    <property type="match status" value="1"/>
</dbReference>
<dbReference type="AlphaFoldDB" id="H1S329"/>
<sequence>MKIRHDMPLDRAALLGCAVITGTGAVFHSAKVEPGSSVVVVGCGGVGLSVVNGAAIAGAARIIAVDMLPDKLEMARKFGATDVVNAADSDAVEQVLALTGGGVDHAFECIGRKETAEPCYAMLAPGGTATVIGLFKPGLKIELPATDFLREKRIQGSLMGSNRLSLDIPRLVELYMQGRLLLDELISQRLPLDAINEGFSAMQSGHVARSVIVFPDVGGLQ</sequence>
<dbReference type="GO" id="GO:0008270">
    <property type="term" value="F:zinc ion binding"/>
    <property type="evidence" value="ECO:0007669"/>
    <property type="project" value="TreeGrafter"/>
</dbReference>
<dbReference type="Gene3D" id="3.90.180.10">
    <property type="entry name" value="Medium-chain alcohol dehydrogenases, catalytic domain"/>
    <property type="match status" value="1"/>
</dbReference>
<comment type="caution">
    <text evidence="7">The sequence shown here is derived from an EMBL/GenBank/DDBJ whole genome shotgun (WGS) entry which is preliminary data.</text>
</comment>
<evidence type="ECO:0000313" key="7">
    <source>
        <dbReference type="EMBL" id="EHP43037.1"/>
    </source>
</evidence>
<keyword evidence="2" id="KW-0479">Metal-binding</keyword>
<dbReference type="Pfam" id="PF00107">
    <property type="entry name" value="ADH_zinc_N"/>
    <property type="match status" value="1"/>
</dbReference>
<name>H1S329_9BURK</name>
<dbReference type="EMBL" id="AHJE01000023">
    <property type="protein sequence ID" value="EHP43037.1"/>
    <property type="molecule type" value="Genomic_DNA"/>
</dbReference>
<keyword evidence="5" id="KW-0472">Membrane</keyword>
<dbReference type="FunFam" id="3.40.50.720:FF:000003">
    <property type="entry name" value="S-(hydroxymethyl)glutathione dehydrogenase"/>
    <property type="match status" value="1"/>
</dbReference>
<dbReference type="SUPFAM" id="SSF51735">
    <property type="entry name" value="NAD(P)-binding Rossmann-fold domains"/>
    <property type="match status" value="1"/>
</dbReference>
<evidence type="ECO:0000256" key="5">
    <source>
        <dbReference type="SAM" id="Phobius"/>
    </source>
</evidence>
<evidence type="ECO:0000256" key="1">
    <source>
        <dbReference type="ARBA" id="ARBA00001947"/>
    </source>
</evidence>
<evidence type="ECO:0000313" key="8">
    <source>
        <dbReference type="Proteomes" id="UP000005808"/>
    </source>
</evidence>
<protein>
    <submittedName>
        <fullName evidence="7">Alcohol dehydrogenase, zinc-containing</fullName>
    </submittedName>
</protein>
<feature type="transmembrane region" description="Helical" evidence="5">
    <location>
        <begin position="12"/>
        <end position="30"/>
    </location>
</feature>
<keyword evidence="4" id="KW-0520">NAD</keyword>
<comment type="cofactor">
    <cofactor evidence="1">
        <name>Zn(2+)</name>
        <dbReference type="ChEBI" id="CHEBI:29105"/>
    </cofactor>
</comment>
<dbReference type="GO" id="GO:0051903">
    <property type="term" value="F:S-(hydroxymethyl)glutathione dehydrogenase [NAD(P)+] activity"/>
    <property type="evidence" value="ECO:0007669"/>
    <property type="project" value="TreeGrafter"/>
</dbReference>
<evidence type="ECO:0000256" key="3">
    <source>
        <dbReference type="ARBA" id="ARBA00022833"/>
    </source>
</evidence>
<evidence type="ECO:0000256" key="4">
    <source>
        <dbReference type="ARBA" id="ARBA00023027"/>
    </source>
</evidence>
<dbReference type="PANTHER" id="PTHR43880:SF12">
    <property type="entry name" value="ALCOHOL DEHYDROGENASE CLASS-3"/>
    <property type="match status" value="1"/>
</dbReference>
<dbReference type="Proteomes" id="UP000005808">
    <property type="component" value="Unassembled WGS sequence"/>
</dbReference>
<dbReference type="GO" id="GO:0046294">
    <property type="term" value="P:formaldehyde catabolic process"/>
    <property type="evidence" value="ECO:0007669"/>
    <property type="project" value="TreeGrafter"/>
</dbReference>
<reference evidence="7 8" key="1">
    <citation type="journal article" date="2012" name="J. Bacteriol.">
        <title>De Novo Genome Project of Cupriavidus basilensis OR16.</title>
        <authorList>
            <person name="Cserhati M."/>
            <person name="Kriszt B."/>
            <person name="Szoboszlay S."/>
            <person name="Toth A."/>
            <person name="Szabo I."/>
            <person name="Tancsics A."/>
            <person name="Nagy I."/>
            <person name="Horvath B."/>
            <person name="Nagy I."/>
            <person name="Kukolya J."/>
        </authorList>
    </citation>
    <scope>NUCLEOTIDE SEQUENCE [LARGE SCALE GENOMIC DNA]</scope>
    <source>
        <strain evidence="7 8">OR16</strain>
    </source>
</reference>
<organism evidence="7 8">
    <name type="scientific">Cupriavidus basilensis OR16</name>
    <dbReference type="NCBI Taxonomy" id="1127483"/>
    <lineage>
        <taxon>Bacteria</taxon>
        <taxon>Pseudomonadati</taxon>
        <taxon>Pseudomonadota</taxon>
        <taxon>Betaproteobacteria</taxon>
        <taxon>Burkholderiales</taxon>
        <taxon>Burkholderiaceae</taxon>
        <taxon>Cupriavidus</taxon>
    </lineage>
</organism>
<evidence type="ECO:0000259" key="6">
    <source>
        <dbReference type="Pfam" id="PF00107"/>
    </source>
</evidence>
<dbReference type="Gene3D" id="3.40.50.720">
    <property type="entry name" value="NAD(P)-binding Rossmann-like Domain"/>
    <property type="match status" value="1"/>
</dbReference>
<dbReference type="GO" id="GO:0005829">
    <property type="term" value="C:cytosol"/>
    <property type="evidence" value="ECO:0007669"/>
    <property type="project" value="TreeGrafter"/>
</dbReference>
<gene>
    <name evidence="7" type="ORF">OR16_10718</name>
</gene>
<dbReference type="PATRIC" id="fig|1127483.3.peg.2143"/>
<accession>H1S329</accession>
<dbReference type="InterPro" id="IPR036291">
    <property type="entry name" value="NAD(P)-bd_dom_sf"/>
</dbReference>
<dbReference type="InterPro" id="IPR011032">
    <property type="entry name" value="GroES-like_sf"/>
</dbReference>
<dbReference type="PANTHER" id="PTHR43880">
    <property type="entry name" value="ALCOHOL DEHYDROGENASE"/>
    <property type="match status" value="1"/>
</dbReference>
<feature type="transmembrane region" description="Helical" evidence="5">
    <location>
        <begin position="36"/>
        <end position="64"/>
    </location>
</feature>
<proteinExistence type="predicted"/>
<keyword evidence="5" id="KW-0812">Transmembrane</keyword>
<dbReference type="InterPro" id="IPR013149">
    <property type="entry name" value="ADH-like_C"/>
</dbReference>
<keyword evidence="5" id="KW-1133">Transmembrane helix</keyword>
<evidence type="ECO:0000256" key="2">
    <source>
        <dbReference type="ARBA" id="ARBA00022723"/>
    </source>
</evidence>
<feature type="domain" description="Alcohol dehydrogenase-like C-terminal" evidence="6">
    <location>
        <begin position="45"/>
        <end position="173"/>
    </location>
</feature>